<evidence type="ECO:0000256" key="5">
    <source>
        <dbReference type="ARBA" id="ARBA00023239"/>
    </source>
</evidence>
<gene>
    <name evidence="8" type="ORF">UFOPK2658_00022</name>
    <name evidence="9" type="ORF">UFOPK2880_00051</name>
    <name evidence="10" type="ORF">UFOPK3304_00254</name>
    <name evidence="11" type="ORF">UFOPK3494_00026</name>
    <name evidence="12" type="ORF">UFOPK4134_00218</name>
</gene>
<dbReference type="NCBIfam" id="TIGR00247">
    <property type="entry name" value="endolytic transglycosylase MltG"/>
    <property type="match status" value="1"/>
</dbReference>
<evidence type="ECO:0000313" key="12">
    <source>
        <dbReference type="EMBL" id="CAB5020028.1"/>
    </source>
</evidence>
<dbReference type="EMBL" id="CAFBLJ010000007">
    <property type="protein sequence ID" value="CAB4857406.1"/>
    <property type="molecule type" value="Genomic_DNA"/>
</dbReference>
<evidence type="ECO:0000256" key="6">
    <source>
        <dbReference type="ARBA" id="ARBA00023316"/>
    </source>
</evidence>
<dbReference type="EMBL" id="CAFBPS010000006">
    <property type="protein sequence ID" value="CAB5020028.1"/>
    <property type="molecule type" value="Genomic_DNA"/>
</dbReference>
<dbReference type="GO" id="GO:0016829">
    <property type="term" value="F:lyase activity"/>
    <property type="evidence" value="ECO:0007669"/>
    <property type="project" value="UniProtKB-KW"/>
</dbReference>
<dbReference type="PANTHER" id="PTHR30518:SF2">
    <property type="entry name" value="ENDOLYTIC MUREIN TRANSGLYCOSYLASE"/>
    <property type="match status" value="1"/>
</dbReference>
<evidence type="ECO:0000313" key="10">
    <source>
        <dbReference type="EMBL" id="CAB4857406.1"/>
    </source>
</evidence>
<dbReference type="EMBL" id="CAEZYH010000001">
    <property type="protein sequence ID" value="CAB4704664.1"/>
    <property type="molecule type" value="Genomic_DNA"/>
</dbReference>
<evidence type="ECO:0000256" key="1">
    <source>
        <dbReference type="ARBA" id="ARBA00022475"/>
    </source>
</evidence>
<evidence type="ECO:0000313" key="9">
    <source>
        <dbReference type="EMBL" id="CAB4760102.1"/>
    </source>
</evidence>
<keyword evidence="6" id="KW-0961">Cell wall biogenesis/degradation</keyword>
<accession>A0A6J6UK06</accession>
<evidence type="ECO:0000256" key="7">
    <source>
        <dbReference type="SAM" id="Phobius"/>
    </source>
</evidence>
<evidence type="ECO:0000256" key="3">
    <source>
        <dbReference type="ARBA" id="ARBA00022989"/>
    </source>
</evidence>
<dbReference type="Gene3D" id="3.30.160.60">
    <property type="entry name" value="Classic Zinc Finger"/>
    <property type="match status" value="1"/>
</dbReference>
<dbReference type="EMBL" id="CAEZZP010000001">
    <property type="protein sequence ID" value="CAB4760102.1"/>
    <property type="molecule type" value="Genomic_DNA"/>
</dbReference>
<evidence type="ECO:0000313" key="11">
    <source>
        <dbReference type="EMBL" id="CAB4887354.1"/>
    </source>
</evidence>
<sequence>MSSDTPSGNEFTKDPYQVLPKIRVAMSANGTSLNRKIVNRLALGLVAVLAVVSVAYGGYQYWYLRQVNPPGDPSAAEIFTVTETDDLVSMSKRLEQEGFIVNDSVFRSYVSSKGGLEVAAGFYTLKPHDHVGNILRVLRTPPNETVTKVTFPEGFTLEQMAQRIGEVVKSVKESDFLTKTGDTVTEISAVRSVYQPDAVSSLEGLLFPDTYLISGDQTATQVAQQMLKLMERVGRQEGLDDSINTVGLSPYEVLTIASIIEREAKVPEDRAKISRVIYNRLSLGMPLEVDATLLYKQNPDIPFVELKAIDSPYNSYLYPGLPPTPIANPGRAAINAALNPAPNPSSGDPICREITDGSPCLYLYYVLSDKDGHHKFAATLTQHQANVQAAIIAGVL</sequence>
<evidence type="ECO:0000256" key="2">
    <source>
        <dbReference type="ARBA" id="ARBA00022692"/>
    </source>
</evidence>
<evidence type="ECO:0000256" key="4">
    <source>
        <dbReference type="ARBA" id="ARBA00023136"/>
    </source>
</evidence>
<organism evidence="9">
    <name type="scientific">freshwater metagenome</name>
    <dbReference type="NCBI Taxonomy" id="449393"/>
    <lineage>
        <taxon>unclassified sequences</taxon>
        <taxon>metagenomes</taxon>
        <taxon>ecological metagenomes</taxon>
    </lineage>
</organism>
<keyword evidence="3 7" id="KW-1133">Transmembrane helix</keyword>
<evidence type="ECO:0000313" key="8">
    <source>
        <dbReference type="EMBL" id="CAB4704664.1"/>
    </source>
</evidence>
<keyword evidence="5" id="KW-0456">Lyase</keyword>
<name>A0A6J6UK06_9ZZZZ</name>
<feature type="transmembrane region" description="Helical" evidence="7">
    <location>
        <begin position="41"/>
        <end position="62"/>
    </location>
</feature>
<dbReference type="EMBL" id="CAFBMF010000001">
    <property type="protein sequence ID" value="CAB4887354.1"/>
    <property type="molecule type" value="Genomic_DNA"/>
</dbReference>
<reference evidence="9" key="1">
    <citation type="submission" date="2020-05" db="EMBL/GenBank/DDBJ databases">
        <authorList>
            <person name="Chiriac C."/>
            <person name="Salcher M."/>
            <person name="Ghai R."/>
            <person name="Kavagutti S V."/>
        </authorList>
    </citation>
    <scope>NUCLEOTIDE SEQUENCE</scope>
</reference>
<dbReference type="InterPro" id="IPR003770">
    <property type="entry name" value="MLTG-like"/>
</dbReference>
<keyword evidence="2 7" id="KW-0812">Transmembrane</keyword>
<dbReference type="CDD" id="cd08010">
    <property type="entry name" value="MltG_like"/>
    <property type="match status" value="1"/>
</dbReference>
<dbReference type="PANTHER" id="PTHR30518">
    <property type="entry name" value="ENDOLYTIC MUREIN TRANSGLYCOSYLASE"/>
    <property type="match status" value="1"/>
</dbReference>
<dbReference type="GO" id="GO:0071555">
    <property type="term" value="P:cell wall organization"/>
    <property type="evidence" value="ECO:0007669"/>
    <property type="project" value="UniProtKB-KW"/>
</dbReference>
<dbReference type="Pfam" id="PF02618">
    <property type="entry name" value="YceG"/>
    <property type="match status" value="1"/>
</dbReference>
<proteinExistence type="inferred from homology"/>
<dbReference type="AlphaFoldDB" id="A0A6J6UK06"/>
<protein>
    <submittedName>
        <fullName evidence="9">Unannotated protein</fullName>
    </submittedName>
</protein>
<dbReference type="HAMAP" id="MF_02065">
    <property type="entry name" value="MltG"/>
    <property type="match status" value="1"/>
</dbReference>
<keyword evidence="4 7" id="KW-0472">Membrane</keyword>
<keyword evidence="1" id="KW-1003">Cell membrane</keyword>
<dbReference type="Gene3D" id="3.30.1490.480">
    <property type="entry name" value="Endolytic murein transglycosylase"/>
    <property type="match status" value="1"/>
</dbReference>